<evidence type="ECO:0000313" key="4">
    <source>
        <dbReference type="Proteomes" id="UP000220527"/>
    </source>
</evidence>
<dbReference type="GO" id="GO:0006508">
    <property type="term" value="P:proteolysis"/>
    <property type="evidence" value="ECO:0007669"/>
    <property type="project" value="InterPro"/>
</dbReference>
<dbReference type="Proteomes" id="UP000220527">
    <property type="component" value="Unassembled WGS sequence"/>
</dbReference>
<sequence>MNPNVAFSGNCSGRDDLTLALWPLASTVCVGNAFTQYRGGIFATDERASCGEGRINHGVVIVGWDDAAGVWIVRNSWGTQWGEAGYMRIAYGTSNIGSMSAYVIYEPAPQPERYLSYLPLVMER</sequence>
<accession>A0A2A6RK89</accession>
<evidence type="ECO:0000259" key="2">
    <source>
        <dbReference type="Pfam" id="PF00112"/>
    </source>
</evidence>
<dbReference type="InterPro" id="IPR025660">
    <property type="entry name" value="Pept_his_AS"/>
</dbReference>
<comment type="similarity">
    <text evidence="1">Belongs to the peptidase C1 family.</text>
</comment>
<name>A0A2A6RK89_9CHLR</name>
<dbReference type="SUPFAM" id="SSF54001">
    <property type="entry name" value="Cysteine proteinases"/>
    <property type="match status" value="1"/>
</dbReference>
<dbReference type="EMBL" id="NQWI01000034">
    <property type="protein sequence ID" value="PDW03299.1"/>
    <property type="molecule type" value="Genomic_DNA"/>
</dbReference>
<dbReference type="Gene3D" id="3.90.70.10">
    <property type="entry name" value="Cysteine proteinases"/>
    <property type="match status" value="1"/>
</dbReference>
<protein>
    <recommendedName>
        <fullName evidence="2">Peptidase C1A papain C-terminal domain-containing protein</fullName>
    </recommendedName>
</protein>
<dbReference type="PROSITE" id="PS00639">
    <property type="entry name" value="THIOL_PROTEASE_HIS"/>
    <property type="match status" value="1"/>
</dbReference>
<dbReference type="InterPro" id="IPR038765">
    <property type="entry name" value="Papain-like_cys_pep_sf"/>
</dbReference>
<evidence type="ECO:0000313" key="3">
    <source>
        <dbReference type="EMBL" id="PDW03299.1"/>
    </source>
</evidence>
<dbReference type="InterPro" id="IPR013128">
    <property type="entry name" value="Peptidase_C1A"/>
</dbReference>
<comment type="caution">
    <text evidence="3">The sequence shown here is derived from an EMBL/GenBank/DDBJ whole genome shotgun (WGS) entry which is preliminary data.</text>
</comment>
<dbReference type="Pfam" id="PF00112">
    <property type="entry name" value="Peptidase_C1"/>
    <property type="match status" value="1"/>
</dbReference>
<evidence type="ECO:0000256" key="1">
    <source>
        <dbReference type="ARBA" id="ARBA00008455"/>
    </source>
</evidence>
<dbReference type="OrthoDB" id="5506354at2"/>
<proteinExistence type="inferred from homology"/>
<dbReference type="PANTHER" id="PTHR12411">
    <property type="entry name" value="CYSTEINE PROTEASE FAMILY C1-RELATED"/>
    <property type="match status" value="1"/>
</dbReference>
<organism evidence="3 4">
    <name type="scientific">Candidatus Viridilinea mediisalina</name>
    <dbReference type="NCBI Taxonomy" id="2024553"/>
    <lineage>
        <taxon>Bacteria</taxon>
        <taxon>Bacillati</taxon>
        <taxon>Chloroflexota</taxon>
        <taxon>Chloroflexia</taxon>
        <taxon>Chloroflexales</taxon>
        <taxon>Chloroflexineae</taxon>
        <taxon>Oscillochloridaceae</taxon>
        <taxon>Candidatus Viridilinea</taxon>
    </lineage>
</organism>
<gene>
    <name evidence="3" type="ORF">CJ255_09645</name>
</gene>
<dbReference type="GO" id="GO:0008234">
    <property type="term" value="F:cysteine-type peptidase activity"/>
    <property type="evidence" value="ECO:0007669"/>
    <property type="project" value="InterPro"/>
</dbReference>
<reference evidence="4" key="1">
    <citation type="submission" date="2017-08" db="EMBL/GenBank/DDBJ databases">
        <authorList>
            <person name="Grouzdev D.S."/>
            <person name="Gaisin V.A."/>
            <person name="Rysina M.S."/>
            <person name="Gorlenko V.M."/>
        </authorList>
    </citation>
    <scope>NUCLEOTIDE SEQUENCE [LARGE SCALE GENOMIC DNA]</scope>
    <source>
        <strain evidence="4">Kir15-3F</strain>
    </source>
</reference>
<feature type="domain" description="Peptidase C1A papain C-terminal" evidence="2">
    <location>
        <begin position="23"/>
        <end position="102"/>
    </location>
</feature>
<dbReference type="AlphaFoldDB" id="A0A2A6RK89"/>
<dbReference type="InterPro" id="IPR000668">
    <property type="entry name" value="Peptidase_C1A_C"/>
</dbReference>
<keyword evidence="4" id="KW-1185">Reference proteome</keyword>